<dbReference type="HOGENOM" id="CLU_3143633_0_0_1"/>
<accession>A0A0C3JFQ8</accession>
<evidence type="ECO:0000313" key="1">
    <source>
        <dbReference type="EMBL" id="KIO07908.1"/>
    </source>
</evidence>
<reference evidence="1 2" key="1">
    <citation type="submission" date="2014-04" db="EMBL/GenBank/DDBJ databases">
        <authorList>
            <consortium name="DOE Joint Genome Institute"/>
            <person name="Kuo A."/>
            <person name="Kohler A."/>
            <person name="Costa M.D."/>
            <person name="Nagy L.G."/>
            <person name="Floudas D."/>
            <person name="Copeland A."/>
            <person name="Barry K.W."/>
            <person name="Cichocki N."/>
            <person name="Veneault-Fourrey C."/>
            <person name="LaButti K."/>
            <person name="Lindquist E.A."/>
            <person name="Lipzen A."/>
            <person name="Lundell T."/>
            <person name="Morin E."/>
            <person name="Murat C."/>
            <person name="Sun H."/>
            <person name="Tunlid A."/>
            <person name="Henrissat B."/>
            <person name="Grigoriev I.V."/>
            <person name="Hibbett D.S."/>
            <person name="Martin F."/>
            <person name="Nordberg H.P."/>
            <person name="Cantor M.N."/>
            <person name="Hua S.X."/>
        </authorList>
    </citation>
    <scope>NUCLEOTIDE SEQUENCE [LARGE SCALE GENOMIC DNA]</scope>
    <source>
        <strain evidence="1 2">Marx 270</strain>
    </source>
</reference>
<dbReference type="Proteomes" id="UP000054217">
    <property type="component" value="Unassembled WGS sequence"/>
</dbReference>
<sequence length="49" mass="5562">MSSAEYFAKFVPPEAASTEQISKHPRLSHAPPVAFRRFGRPEGIRFRGF</sequence>
<name>A0A0C3JFQ8_PISTI</name>
<proteinExistence type="predicted"/>
<protein>
    <submittedName>
        <fullName evidence="1">Uncharacterized protein</fullName>
    </submittedName>
</protein>
<dbReference type="AlphaFoldDB" id="A0A0C3JFQ8"/>
<dbReference type="InParanoid" id="A0A0C3JFQ8"/>
<gene>
    <name evidence="1" type="ORF">M404DRAFT_23181</name>
</gene>
<keyword evidence="2" id="KW-1185">Reference proteome</keyword>
<dbReference type="EMBL" id="KN831958">
    <property type="protein sequence ID" value="KIO07908.1"/>
    <property type="molecule type" value="Genomic_DNA"/>
</dbReference>
<organism evidence="1 2">
    <name type="scientific">Pisolithus tinctorius Marx 270</name>
    <dbReference type="NCBI Taxonomy" id="870435"/>
    <lineage>
        <taxon>Eukaryota</taxon>
        <taxon>Fungi</taxon>
        <taxon>Dikarya</taxon>
        <taxon>Basidiomycota</taxon>
        <taxon>Agaricomycotina</taxon>
        <taxon>Agaricomycetes</taxon>
        <taxon>Agaricomycetidae</taxon>
        <taxon>Boletales</taxon>
        <taxon>Sclerodermatineae</taxon>
        <taxon>Pisolithaceae</taxon>
        <taxon>Pisolithus</taxon>
    </lineage>
</organism>
<evidence type="ECO:0000313" key="2">
    <source>
        <dbReference type="Proteomes" id="UP000054217"/>
    </source>
</evidence>
<reference evidence="2" key="2">
    <citation type="submission" date="2015-01" db="EMBL/GenBank/DDBJ databases">
        <title>Evolutionary Origins and Diversification of the Mycorrhizal Mutualists.</title>
        <authorList>
            <consortium name="DOE Joint Genome Institute"/>
            <consortium name="Mycorrhizal Genomics Consortium"/>
            <person name="Kohler A."/>
            <person name="Kuo A."/>
            <person name="Nagy L.G."/>
            <person name="Floudas D."/>
            <person name="Copeland A."/>
            <person name="Barry K.W."/>
            <person name="Cichocki N."/>
            <person name="Veneault-Fourrey C."/>
            <person name="LaButti K."/>
            <person name="Lindquist E.A."/>
            <person name="Lipzen A."/>
            <person name="Lundell T."/>
            <person name="Morin E."/>
            <person name="Murat C."/>
            <person name="Riley R."/>
            <person name="Ohm R."/>
            <person name="Sun H."/>
            <person name="Tunlid A."/>
            <person name="Henrissat B."/>
            <person name="Grigoriev I.V."/>
            <person name="Hibbett D.S."/>
            <person name="Martin F."/>
        </authorList>
    </citation>
    <scope>NUCLEOTIDE SEQUENCE [LARGE SCALE GENOMIC DNA]</scope>
    <source>
        <strain evidence="2">Marx 270</strain>
    </source>
</reference>